<dbReference type="GO" id="GO:0005975">
    <property type="term" value="P:carbohydrate metabolic process"/>
    <property type="evidence" value="ECO:0007669"/>
    <property type="project" value="InterPro"/>
</dbReference>
<gene>
    <name evidence="2" type="ORF">DV520_03810</name>
</gene>
<keyword evidence="3" id="KW-1185">Reference proteome</keyword>
<dbReference type="InterPro" id="IPR008928">
    <property type="entry name" value="6-hairpin_glycosidase_sf"/>
</dbReference>
<sequence>MSNHLRGQTSPYLLQHADNPVDWYPWGREALQKAKIEDKPIFLSIGYSTCHWCHVMARESFEDLEIARLLNESFVSIKVDREERPDIDSLYMAACQAFTGSGGWPTTLFLTPEQLPFFAGTYFPPTSRGGLTGLRQLLSAIRDAWAQDREALTAPGRQFLQLLTQRPPEQSSPTRSLLEEGVAQWKRTYDETYGGFGAAPKFPMGHSLLFLLTYGEKKADPAALAMAEKTLEQLYRGGIYDHIGGGFCRYSTDRAFHIPHFEKMLYDNALLMLAYCKAYAITGRTLYRQVATETAGYLFKEMSLASGAFVSAQDADSDGSEGAYYALRPEEVLAVLGEDQGTAFNACYDITEEGNFHGFSIPNLLHSPLPGDRFAACIPALYAYRLARASLHRDDKVLAGWNGLLMGALSWLYRVSGQTIYRDAARGIWTYLSRVHGSQGTLSATSRDGLARGIGFLEDYAFCAFGLLSLYEATLEPSYLSQAQTLCRQVLTDFTDPSGGFFLTPQNADPLLIRPKDTADGALPSGNTMMAWNLIRLSHLTREDTWQRAAEAQMAFLSPLAASYPTAYPVFLLALLAQAVPAEEITVVLAPGEAPPRQPWPFPLDAVVTILEQPTDAYPLLGEQTTYYVCKNHSCLPPCHQYPS</sequence>
<evidence type="ECO:0000259" key="1">
    <source>
        <dbReference type="Pfam" id="PF03190"/>
    </source>
</evidence>
<dbReference type="SUPFAM" id="SSF52833">
    <property type="entry name" value="Thioredoxin-like"/>
    <property type="match status" value="1"/>
</dbReference>
<dbReference type="OrthoDB" id="9762614at2"/>
<dbReference type="GeneID" id="97994868"/>
<name>A0A3E2B569_9FIRM</name>
<dbReference type="InterPro" id="IPR024705">
    <property type="entry name" value="Ssp411"/>
</dbReference>
<dbReference type="InterPro" id="IPR012341">
    <property type="entry name" value="6hp_glycosidase-like_sf"/>
</dbReference>
<dbReference type="CDD" id="cd02955">
    <property type="entry name" value="SSP411"/>
    <property type="match status" value="1"/>
</dbReference>
<dbReference type="Pfam" id="PF03190">
    <property type="entry name" value="Thioredox_DsbH"/>
    <property type="match status" value="1"/>
</dbReference>
<evidence type="ECO:0000313" key="3">
    <source>
        <dbReference type="Proteomes" id="UP000260649"/>
    </source>
</evidence>
<dbReference type="RefSeq" id="WP_117141838.1">
    <property type="nucleotide sequence ID" value="NZ_CAKXKJ010000001.1"/>
</dbReference>
<dbReference type="InterPro" id="IPR004879">
    <property type="entry name" value="Ssp411-like_TRX"/>
</dbReference>
<dbReference type="AlphaFoldDB" id="A0A3E2B569"/>
<protein>
    <submittedName>
        <fullName evidence="2">Thioredoxin domain-containing protein</fullName>
    </submittedName>
</protein>
<dbReference type="Gene3D" id="3.40.30.10">
    <property type="entry name" value="Glutaredoxin"/>
    <property type="match status" value="1"/>
</dbReference>
<dbReference type="PANTHER" id="PTHR42899">
    <property type="entry name" value="SPERMATOGENESIS-ASSOCIATED PROTEIN 20"/>
    <property type="match status" value="1"/>
</dbReference>
<accession>A0A3E2B569</accession>
<dbReference type="PIRSF" id="PIRSF006402">
    <property type="entry name" value="UCP006402_thioredoxin"/>
    <property type="match status" value="1"/>
</dbReference>
<comment type="caution">
    <text evidence="2">The sequence shown here is derived from an EMBL/GenBank/DDBJ whole genome shotgun (WGS) entry which is preliminary data.</text>
</comment>
<evidence type="ECO:0000313" key="2">
    <source>
        <dbReference type="EMBL" id="RFT07124.1"/>
    </source>
</evidence>
<dbReference type="EMBL" id="QQRQ01000004">
    <property type="protein sequence ID" value="RFT07124.1"/>
    <property type="molecule type" value="Genomic_DNA"/>
</dbReference>
<organism evidence="2 3">
    <name type="scientific">Evtepia gabavorous</name>
    <dbReference type="NCBI Taxonomy" id="2211183"/>
    <lineage>
        <taxon>Bacteria</taxon>
        <taxon>Bacillati</taxon>
        <taxon>Bacillota</taxon>
        <taxon>Clostridia</taxon>
        <taxon>Eubacteriales</taxon>
        <taxon>Evtepia</taxon>
    </lineage>
</organism>
<reference evidence="2 3" key="1">
    <citation type="submission" date="2018-07" db="EMBL/GenBank/DDBJ databases">
        <title>GABA Modulating Bacteria of the Human Gut Microbiota.</title>
        <authorList>
            <person name="Strandwitz P."/>
            <person name="Kim K.H."/>
            <person name="Terekhova D."/>
            <person name="Liu J.K."/>
            <person name="Sharma A."/>
            <person name="Levering J."/>
            <person name="Mcdonald D."/>
            <person name="Dietrich D."/>
            <person name="Ramadhar T.R."/>
            <person name="Lekbua A."/>
            <person name="Mroue N."/>
            <person name="Liston C."/>
            <person name="Stewart E.J."/>
            <person name="Dubin M.J."/>
            <person name="Zengler K."/>
            <person name="Knight R."/>
            <person name="Gilbert J.A."/>
            <person name="Clardy J."/>
            <person name="Lewis K."/>
        </authorList>
    </citation>
    <scope>NUCLEOTIDE SEQUENCE [LARGE SCALE GENOMIC DNA]</scope>
    <source>
        <strain evidence="2 3">KLE1738</strain>
    </source>
</reference>
<dbReference type="Proteomes" id="UP000260649">
    <property type="component" value="Unassembled WGS sequence"/>
</dbReference>
<proteinExistence type="predicted"/>
<dbReference type="PANTHER" id="PTHR42899:SF1">
    <property type="entry name" value="SPERMATOGENESIS-ASSOCIATED PROTEIN 20"/>
    <property type="match status" value="1"/>
</dbReference>
<dbReference type="SUPFAM" id="SSF48208">
    <property type="entry name" value="Six-hairpin glycosidases"/>
    <property type="match status" value="1"/>
</dbReference>
<feature type="domain" description="Spermatogenesis-associated protein 20-like TRX" evidence="1">
    <location>
        <begin position="3"/>
        <end position="163"/>
    </location>
</feature>
<dbReference type="Gene3D" id="1.50.10.10">
    <property type="match status" value="1"/>
</dbReference>
<dbReference type="InterPro" id="IPR036249">
    <property type="entry name" value="Thioredoxin-like_sf"/>
</dbReference>